<dbReference type="RefSeq" id="WP_035616994.1">
    <property type="nucleotide sequence ID" value="NZ_ARYK01000005.1"/>
</dbReference>
<comment type="caution">
    <text evidence="2">The sequence shown here is derived from an EMBL/GenBank/DDBJ whole genome shotgun (WGS) entry which is preliminary data.</text>
</comment>
<evidence type="ECO:0000313" key="3">
    <source>
        <dbReference type="Proteomes" id="UP000025171"/>
    </source>
</evidence>
<dbReference type="PANTHER" id="PTHR43792:SF16">
    <property type="entry name" value="N-ACETYLTRANSFERASE DOMAIN-CONTAINING PROTEIN"/>
    <property type="match status" value="1"/>
</dbReference>
<dbReference type="InterPro" id="IPR000182">
    <property type="entry name" value="GNAT_dom"/>
</dbReference>
<sequence length="178" mass="20125">MITEPPTLVTDRLILRPQQASDFEDCVAMWNDVDVVRHIGGVTRPPQDVWFTLARSRGMWPLIGYGYWVAVEKPTGRFIGEVGFADFKRGMNPDLSAWPEAGWAFNQHSWGKGFASEAVAAIHAWLDENRPGPTHCIIDMDNLASRRVAEKSGYEFWCEALYRDKPLNVYRREGPGAA</sequence>
<name>A0A059FM88_9PROT</name>
<dbReference type="GO" id="GO:0016747">
    <property type="term" value="F:acyltransferase activity, transferring groups other than amino-acyl groups"/>
    <property type="evidence" value="ECO:0007669"/>
    <property type="project" value="InterPro"/>
</dbReference>
<dbReference type="OrthoDB" id="6293260at2"/>
<dbReference type="PATRIC" id="fig|1280950.3.peg.2291"/>
<organism evidence="2 3">
    <name type="scientific">Hyphomonas johnsonii MHS-2</name>
    <dbReference type="NCBI Taxonomy" id="1280950"/>
    <lineage>
        <taxon>Bacteria</taxon>
        <taxon>Pseudomonadati</taxon>
        <taxon>Pseudomonadota</taxon>
        <taxon>Alphaproteobacteria</taxon>
        <taxon>Hyphomonadales</taxon>
        <taxon>Hyphomonadaceae</taxon>
        <taxon>Hyphomonas</taxon>
    </lineage>
</organism>
<dbReference type="PANTHER" id="PTHR43792">
    <property type="entry name" value="GNAT FAMILY, PUTATIVE (AFU_ORTHOLOGUE AFUA_3G00765)-RELATED-RELATED"/>
    <property type="match status" value="1"/>
</dbReference>
<dbReference type="InterPro" id="IPR016181">
    <property type="entry name" value="Acyl_CoA_acyltransferase"/>
</dbReference>
<dbReference type="InterPro" id="IPR051531">
    <property type="entry name" value="N-acetyltransferase"/>
</dbReference>
<dbReference type="Proteomes" id="UP000025171">
    <property type="component" value="Unassembled WGS sequence"/>
</dbReference>
<protein>
    <submittedName>
        <fullName evidence="2">Putative acetyltransferase</fullName>
    </submittedName>
</protein>
<accession>A0A059FM88</accession>
<evidence type="ECO:0000259" key="1">
    <source>
        <dbReference type="Pfam" id="PF13302"/>
    </source>
</evidence>
<feature type="domain" description="N-acetyltransferase" evidence="1">
    <location>
        <begin position="12"/>
        <end position="154"/>
    </location>
</feature>
<gene>
    <name evidence="2" type="ORF">HJO_11437</name>
</gene>
<dbReference type="Pfam" id="PF13302">
    <property type="entry name" value="Acetyltransf_3"/>
    <property type="match status" value="1"/>
</dbReference>
<dbReference type="STRING" id="1280950.HJO_11437"/>
<dbReference type="Gene3D" id="3.40.630.30">
    <property type="match status" value="1"/>
</dbReference>
<keyword evidence="2" id="KW-0808">Transferase</keyword>
<evidence type="ECO:0000313" key="2">
    <source>
        <dbReference type="EMBL" id="KCZ91727.1"/>
    </source>
</evidence>
<keyword evidence="3" id="KW-1185">Reference proteome</keyword>
<proteinExistence type="predicted"/>
<dbReference type="SUPFAM" id="SSF55729">
    <property type="entry name" value="Acyl-CoA N-acyltransferases (Nat)"/>
    <property type="match status" value="1"/>
</dbReference>
<dbReference type="EMBL" id="ARYK01000005">
    <property type="protein sequence ID" value="KCZ91727.1"/>
    <property type="molecule type" value="Genomic_DNA"/>
</dbReference>
<dbReference type="AlphaFoldDB" id="A0A059FM88"/>
<dbReference type="eggNOG" id="COG1670">
    <property type="taxonomic scope" value="Bacteria"/>
</dbReference>
<reference evidence="2 3" key="1">
    <citation type="journal article" date="2014" name="Antonie Van Leeuwenhoek">
        <title>Hyphomonas beringensis sp. nov. and Hyphomonas chukchiensis sp. nov., isolated from surface seawater of the Bering Sea and Chukchi Sea.</title>
        <authorList>
            <person name="Li C."/>
            <person name="Lai Q."/>
            <person name="Li G."/>
            <person name="Dong C."/>
            <person name="Wang J."/>
            <person name="Liao Y."/>
            <person name="Shao Z."/>
        </authorList>
    </citation>
    <scope>NUCLEOTIDE SEQUENCE [LARGE SCALE GENOMIC DNA]</scope>
    <source>
        <strain evidence="2 3">MHS-2</strain>
    </source>
</reference>